<dbReference type="OrthoDB" id="9809275at2"/>
<feature type="domain" description="Aminoglycoside phosphotransferase" evidence="1">
    <location>
        <begin position="24"/>
        <end position="247"/>
    </location>
</feature>
<dbReference type="SUPFAM" id="SSF56112">
    <property type="entry name" value="Protein kinase-like (PK-like)"/>
    <property type="match status" value="1"/>
</dbReference>
<sequence length="341" mass="38258">MTMRDDTIARFLSGTRWGDARRVRLAGDASNRRYDRLLGPDEGESHVLMDAPPDRGEDIRPFVHIAEWLTQAGLAAPACLERDERQGLLVLEDLGDDIYARVLERAPAQETPLYEAAVDMLAELHRHTPPEWLGTYDPPRMARLAALAWRWYRLEVTGAAEPREDAFAAAFEPVLARHAAPASVVILRDFHAENLIWRPDHNEHARVGLLDFQDALVGHPAYDLVSLLQDARRDVSGRVQDAMLDRFVRRTGADAEDFGAAFAVLGAQRNLRILGVFARLSLHFGKPHYVDLIPRVWSHLMADLDHPALTPVRDMVRADLPAPDQSHLQKLRDACGTIPTP</sequence>
<protein>
    <recommendedName>
        <fullName evidence="1">Aminoglycoside phosphotransferase domain-containing protein</fullName>
    </recommendedName>
</protein>
<organism evidence="2 3">
    <name type="scientific">Tranquillimonas alkanivorans</name>
    <dbReference type="NCBI Taxonomy" id="441119"/>
    <lineage>
        <taxon>Bacteria</taxon>
        <taxon>Pseudomonadati</taxon>
        <taxon>Pseudomonadota</taxon>
        <taxon>Alphaproteobacteria</taxon>
        <taxon>Rhodobacterales</taxon>
        <taxon>Roseobacteraceae</taxon>
        <taxon>Tranquillimonas</taxon>
    </lineage>
</organism>
<dbReference type="Gene3D" id="3.90.1200.10">
    <property type="match status" value="1"/>
</dbReference>
<evidence type="ECO:0000313" key="2">
    <source>
        <dbReference type="EMBL" id="SFO98178.1"/>
    </source>
</evidence>
<evidence type="ECO:0000259" key="1">
    <source>
        <dbReference type="Pfam" id="PF01636"/>
    </source>
</evidence>
<dbReference type="Proteomes" id="UP000199356">
    <property type="component" value="Unassembled WGS sequence"/>
</dbReference>
<keyword evidence="3" id="KW-1185">Reference proteome</keyword>
<dbReference type="EMBL" id="FOXA01000001">
    <property type="protein sequence ID" value="SFO98178.1"/>
    <property type="molecule type" value="Genomic_DNA"/>
</dbReference>
<dbReference type="STRING" id="441119.SAMN04488047_101709"/>
<name>A0A1I5LLJ2_9RHOB</name>
<dbReference type="AlphaFoldDB" id="A0A1I5LLJ2"/>
<dbReference type="InterPro" id="IPR002575">
    <property type="entry name" value="Aminoglycoside_PTrfase"/>
</dbReference>
<evidence type="ECO:0000313" key="3">
    <source>
        <dbReference type="Proteomes" id="UP000199356"/>
    </source>
</evidence>
<dbReference type="Gene3D" id="3.30.200.20">
    <property type="entry name" value="Phosphorylase Kinase, domain 1"/>
    <property type="match status" value="1"/>
</dbReference>
<accession>A0A1I5LLJ2</accession>
<dbReference type="Pfam" id="PF01636">
    <property type="entry name" value="APH"/>
    <property type="match status" value="1"/>
</dbReference>
<proteinExistence type="predicted"/>
<gene>
    <name evidence="2" type="ORF">SAMN04488047_101709</name>
</gene>
<dbReference type="InterPro" id="IPR011009">
    <property type="entry name" value="Kinase-like_dom_sf"/>
</dbReference>
<dbReference type="RefSeq" id="WP_093417662.1">
    <property type="nucleotide sequence ID" value="NZ_FOXA01000001.1"/>
</dbReference>
<reference evidence="2 3" key="1">
    <citation type="submission" date="2016-10" db="EMBL/GenBank/DDBJ databases">
        <authorList>
            <person name="de Groot N.N."/>
        </authorList>
    </citation>
    <scope>NUCLEOTIDE SEQUENCE [LARGE SCALE GENOMIC DNA]</scope>
    <source>
        <strain evidence="2 3">DSM 19547</strain>
    </source>
</reference>